<feature type="transmembrane region" description="Helical" evidence="1">
    <location>
        <begin position="39"/>
        <end position="58"/>
    </location>
</feature>
<feature type="domain" description="YdbS-like PH" evidence="2">
    <location>
        <begin position="101"/>
        <end position="177"/>
    </location>
</feature>
<dbReference type="InterPro" id="IPR005182">
    <property type="entry name" value="YdbS-like_PH"/>
</dbReference>
<keyword evidence="1" id="KW-0812">Transmembrane</keyword>
<keyword evidence="1" id="KW-0472">Membrane</keyword>
<gene>
    <name evidence="3" type="ORF">DD236_07675</name>
</gene>
<dbReference type="PIRSF" id="PIRSF026631">
    <property type="entry name" value="UCP026631"/>
    <property type="match status" value="1"/>
</dbReference>
<feature type="transmembrane region" description="Helical" evidence="1">
    <location>
        <begin position="78"/>
        <end position="101"/>
    </location>
</feature>
<dbReference type="OrthoDB" id="3190163at2"/>
<protein>
    <recommendedName>
        <fullName evidence="2">YdbS-like PH domain-containing protein</fullName>
    </recommendedName>
</protein>
<evidence type="ECO:0000313" key="4">
    <source>
        <dbReference type="Proteomes" id="UP000245283"/>
    </source>
</evidence>
<evidence type="ECO:0000313" key="3">
    <source>
        <dbReference type="EMBL" id="PWF25977.1"/>
    </source>
</evidence>
<sequence>MEGQPMASAAAPELPIAPALTEGEDAQWHRFAKATMLGAALRLWAFVVVIAVAIGQQSLSDGDFDDLRDFLVQLGIAWLWRILGILAGLGILATIGAAISWRFKKFAITQEGIQFKSGVFVKKHLHLRWDRIQSVDVTQQFLARLLKMGTVKVESAGGGDSLELGLLTRDQCEGLRQAILTAENQARSGEPVRISNWETPLEGVLAPASEQPIYRLTPKRLLVSMFISPSLLSGIVSLAGAIALVVFESGAAAIPLILVLLGSIWSIIKAFANKWDTSVFLASNGVRVRAGLFSTTATTTPPGRVHAVEIYQPAWWRRFDWWVLQVTVASSATEAEEGSESSTILPVATREEALRMLWVFIPDLGVEDPDQFLEESLEGSGASARFVAAPRESRFLDPFGHKRNAMAITRTAAVMRWGGLWRRSMRVVLHDHYQSLELNAGPIERHLGLANLSLRMVATSVDTEQTHLRLADARALLWEESRVGAERRKVAEKESIESWHARVGA</sequence>
<feature type="transmembrane region" description="Helical" evidence="1">
    <location>
        <begin position="253"/>
        <end position="272"/>
    </location>
</feature>
<dbReference type="EMBL" id="QETB01000004">
    <property type="protein sequence ID" value="PWF25977.1"/>
    <property type="molecule type" value="Genomic_DNA"/>
</dbReference>
<dbReference type="PANTHER" id="PTHR34473:SF2">
    <property type="entry name" value="UPF0699 TRANSMEMBRANE PROTEIN YDBT"/>
    <property type="match status" value="1"/>
</dbReference>
<evidence type="ECO:0000259" key="2">
    <source>
        <dbReference type="Pfam" id="PF03703"/>
    </source>
</evidence>
<comment type="caution">
    <text evidence="3">The sequence shown here is derived from an EMBL/GenBank/DDBJ whole genome shotgun (WGS) entry which is preliminary data.</text>
</comment>
<keyword evidence="4" id="KW-1185">Reference proteome</keyword>
<dbReference type="AlphaFoldDB" id="A0A2V1K708"/>
<feature type="transmembrane region" description="Helical" evidence="1">
    <location>
        <begin position="221"/>
        <end position="247"/>
    </location>
</feature>
<evidence type="ECO:0000256" key="1">
    <source>
        <dbReference type="SAM" id="Phobius"/>
    </source>
</evidence>
<proteinExistence type="predicted"/>
<name>A0A2V1K708_9ACTO</name>
<dbReference type="PANTHER" id="PTHR34473">
    <property type="entry name" value="UPF0699 TRANSMEMBRANE PROTEIN YDBS"/>
    <property type="match status" value="1"/>
</dbReference>
<keyword evidence="1" id="KW-1133">Transmembrane helix</keyword>
<accession>A0A2V1K708</accession>
<organism evidence="3 4">
    <name type="scientific">Ancrocorticia populi</name>
    <dbReference type="NCBI Taxonomy" id="2175228"/>
    <lineage>
        <taxon>Bacteria</taxon>
        <taxon>Bacillati</taxon>
        <taxon>Actinomycetota</taxon>
        <taxon>Actinomycetes</taxon>
        <taxon>Actinomycetales</taxon>
        <taxon>Actinomycetaceae</taxon>
        <taxon>Ancrocorticia</taxon>
    </lineage>
</organism>
<dbReference type="InterPro" id="IPR014529">
    <property type="entry name" value="UCP026631"/>
</dbReference>
<dbReference type="Proteomes" id="UP000245283">
    <property type="component" value="Unassembled WGS sequence"/>
</dbReference>
<reference evidence="4" key="1">
    <citation type="submission" date="2018-05" db="EMBL/GenBank/DDBJ databases">
        <authorList>
            <person name="Li Y."/>
        </authorList>
    </citation>
    <scope>NUCLEOTIDE SEQUENCE [LARGE SCALE GENOMIC DNA]</scope>
    <source>
        <strain evidence="4">sk1b4</strain>
    </source>
</reference>
<dbReference type="Pfam" id="PF03703">
    <property type="entry name" value="bPH_2"/>
    <property type="match status" value="1"/>
</dbReference>